<feature type="compositionally biased region" description="Basic and acidic residues" evidence="1">
    <location>
        <begin position="67"/>
        <end position="78"/>
    </location>
</feature>
<protein>
    <submittedName>
        <fullName evidence="2">Uncharacterized protein</fullName>
    </submittedName>
</protein>
<evidence type="ECO:0000256" key="1">
    <source>
        <dbReference type="SAM" id="MobiDB-lite"/>
    </source>
</evidence>
<gene>
    <name evidence="2" type="ORF">KY290_010821</name>
</gene>
<evidence type="ECO:0000313" key="3">
    <source>
        <dbReference type="Proteomes" id="UP000826656"/>
    </source>
</evidence>
<dbReference type="EMBL" id="JAIVGD010000005">
    <property type="protein sequence ID" value="KAH0773684.1"/>
    <property type="molecule type" value="Genomic_DNA"/>
</dbReference>
<evidence type="ECO:0000313" key="2">
    <source>
        <dbReference type="EMBL" id="KAH0773684.1"/>
    </source>
</evidence>
<name>A0ABQ7W102_SOLTU</name>
<dbReference type="Proteomes" id="UP000826656">
    <property type="component" value="Unassembled WGS sequence"/>
</dbReference>
<feature type="compositionally biased region" description="Polar residues" evidence="1">
    <location>
        <begin position="79"/>
        <end position="94"/>
    </location>
</feature>
<accession>A0ABQ7W102</accession>
<proteinExistence type="predicted"/>
<keyword evidence="3" id="KW-1185">Reference proteome</keyword>
<feature type="compositionally biased region" description="Polar residues" evidence="1">
    <location>
        <begin position="17"/>
        <end position="47"/>
    </location>
</feature>
<feature type="region of interest" description="Disordered" evidence="1">
    <location>
        <begin position="1"/>
        <end position="94"/>
    </location>
</feature>
<sequence>MTQQILAKQSHNHTRSIHSTADTKTGSSRNHTRSIHSTADTKTGSSRNHTRSIHSTPKRGPVNQDSSHIKQSMEKEETQLQQNQDTLLKTPRQA</sequence>
<organism evidence="2 3">
    <name type="scientific">Solanum tuberosum</name>
    <name type="common">Potato</name>
    <dbReference type="NCBI Taxonomy" id="4113"/>
    <lineage>
        <taxon>Eukaryota</taxon>
        <taxon>Viridiplantae</taxon>
        <taxon>Streptophyta</taxon>
        <taxon>Embryophyta</taxon>
        <taxon>Tracheophyta</taxon>
        <taxon>Spermatophyta</taxon>
        <taxon>Magnoliopsida</taxon>
        <taxon>eudicotyledons</taxon>
        <taxon>Gunneridae</taxon>
        <taxon>Pentapetalae</taxon>
        <taxon>asterids</taxon>
        <taxon>lamiids</taxon>
        <taxon>Solanales</taxon>
        <taxon>Solanaceae</taxon>
        <taxon>Solanoideae</taxon>
        <taxon>Solaneae</taxon>
        <taxon>Solanum</taxon>
    </lineage>
</organism>
<reference evidence="2 3" key="1">
    <citation type="journal article" date="2021" name="bioRxiv">
        <title>Chromosome-scale and haplotype-resolved genome assembly of a tetraploid potato cultivar.</title>
        <authorList>
            <person name="Sun H."/>
            <person name="Jiao W.-B."/>
            <person name="Krause K."/>
            <person name="Campoy J.A."/>
            <person name="Goel M."/>
            <person name="Folz-Donahue K."/>
            <person name="Kukat C."/>
            <person name="Huettel B."/>
            <person name="Schneeberger K."/>
        </authorList>
    </citation>
    <scope>NUCLEOTIDE SEQUENCE [LARGE SCALE GENOMIC DNA]</scope>
    <source>
        <strain evidence="2">SolTubOtavaFocal</strain>
        <tissue evidence="2">Leaves</tissue>
    </source>
</reference>
<comment type="caution">
    <text evidence="2">The sequence shown here is derived from an EMBL/GenBank/DDBJ whole genome shotgun (WGS) entry which is preliminary data.</text>
</comment>